<dbReference type="InterPro" id="IPR002870">
    <property type="entry name" value="Peptidase_M12B_N"/>
</dbReference>
<keyword evidence="6" id="KW-1185">Reference proteome</keyword>
<keyword evidence="1" id="KW-1015">Disulfide bond</keyword>
<organism evidence="5 6">
    <name type="scientific">Cynoglossus semilaevis</name>
    <name type="common">Tongue sole</name>
    <dbReference type="NCBI Taxonomy" id="244447"/>
    <lineage>
        <taxon>Eukaryota</taxon>
        <taxon>Metazoa</taxon>
        <taxon>Chordata</taxon>
        <taxon>Craniata</taxon>
        <taxon>Vertebrata</taxon>
        <taxon>Euteleostomi</taxon>
        <taxon>Actinopterygii</taxon>
        <taxon>Neopterygii</taxon>
        <taxon>Teleostei</taxon>
        <taxon>Neoteleostei</taxon>
        <taxon>Acanthomorphata</taxon>
        <taxon>Carangaria</taxon>
        <taxon>Pleuronectiformes</taxon>
        <taxon>Pleuronectoidei</taxon>
        <taxon>Cynoglossidae</taxon>
        <taxon>Cynoglossinae</taxon>
        <taxon>Cynoglossus</taxon>
    </lineage>
</organism>
<keyword evidence="3" id="KW-0732">Signal</keyword>
<evidence type="ECO:0000256" key="3">
    <source>
        <dbReference type="SAM" id="SignalP"/>
    </source>
</evidence>
<reference evidence="5" key="3">
    <citation type="submission" date="2025-09" db="UniProtKB">
        <authorList>
            <consortium name="Ensembl"/>
        </authorList>
    </citation>
    <scope>IDENTIFICATION</scope>
</reference>
<proteinExistence type="predicted"/>
<sequence length="216" mass="24547">MRWLQERRVLLLLLLLHFVSMLASGHEELHDSAEQGQLFHSESDVSVVHPEKTDSHGKSISHSLTHHFQHERVRRELHPSAPEERVYYKVNYKGRELMFNLSTNHNLVSTDYVLERRNGGPGSIEHRQPGANSCHLFGSVRTSEVRGTAAISTCKGLRGFFSLPEGQYFIEPVQESADEFHYEPHIVYPRVNTDGRRQKRSLGSKETPGPCGVQGV</sequence>
<feature type="region of interest" description="Disordered" evidence="2">
    <location>
        <begin position="192"/>
        <end position="216"/>
    </location>
</feature>
<feature type="domain" description="Peptidase M12B propeptide" evidence="4">
    <location>
        <begin position="47"/>
        <end position="141"/>
    </location>
</feature>
<evidence type="ECO:0000313" key="6">
    <source>
        <dbReference type="Proteomes" id="UP000265120"/>
    </source>
</evidence>
<dbReference type="PANTHER" id="PTHR11905">
    <property type="entry name" value="ADAM A DISINTEGRIN AND METALLOPROTEASE DOMAIN"/>
    <property type="match status" value="1"/>
</dbReference>
<evidence type="ECO:0000313" key="5">
    <source>
        <dbReference type="Ensembl" id="ENSCSEP00000031298.1"/>
    </source>
</evidence>
<dbReference type="Ensembl" id="ENSCSET00000031705.1">
    <property type="protein sequence ID" value="ENSCSEP00000031298.1"/>
    <property type="gene ID" value="ENSCSEG00000020031.1"/>
</dbReference>
<feature type="signal peptide" evidence="3">
    <location>
        <begin position="1"/>
        <end position="25"/>
    </location>
</feature>
<evidence type="ECO:0000256" key="2">
    <source>
        <dbReference type="SAM" id="MobiDB-lite"/>
    </source>
</evidence>
<accession>A0A3P8WV00</accession>
<dbReference type="PANTHER" id="PTHR11905:SF256">
    <property type="entry name" value="PEPTIDASE M12B DOMAIN-CONTAINING PROTEIN"/>
    <property type="match status" value="1"/>
</dbReference>
<reference evidence="5 6" key="1">
    <citation type="journal article" date="2014" name="Nat. Genet.">
        <title>Whole-genome sequence of a flatfish provides insights into ZW sex chromosome evolution and adaptation to a benthic lifestyle.</title>
        <authorList>
            <person name="Chen S."/>
            <person name="Zhang G."/>
            <person name="Shao C."/>
            <person name="Huang Q."/>
            <person name="Liu G."/>
            <person name="Zhang P."/>
            <person name="Song W."/>
            <person name="An N."/>
            <person name="Chalopin D."/>
            <person name="Volff J.N."/>
            <person name="Hong Y."/>
            <person name="Li Q."/>
            <person name="Sha Z."/>
            <person name="Zhou H."/>
            <person name="Xie M."/>
            <person name="Yu Q."/>
            <person name="Liu Y."/>
            <person name="Xiang H."/>
            <person name="Wang N."/>
            <person name="Wu K."/>
            <person name="Yang C."/>
            <person name="Zhou Q."/>
            <person name="Liao X."/>
            <person name="Yang L."/>
            <person name="Hu Q."/>
            <person name="Zhang J."/>
            <person name="Meng L."/>
            <person name="Jin L."/>
            <person name="Tian Y."/>
            <person name="Lian J."/>
            <person name="Yang J."/>
            <person name="Miao G."/>
            <person name="Liu S."/>
            <person name="Liang Z."/>
            <person name="Yan F."/>
            <person name="Li Y."/>
            <person name="Sun B."/>
            <person name="Zhang H."/>
            <person name="Zhang J."/>
            <person name="Zhu Y."/>
            <person name="Du M."/>
            <person name="Zhao Y."/>
            <person name="Schartl M."/>
            <person name="Tang Q."/>
            <person name="Wang J."/>
        </authorList>
    </citation>
    <scope>NUCLEOTIDE SEQUENCE</scope>
</reference>
<protein>
    <submittedName>
        <fullName evidence="5">ADAM metallopeptidase with thrombospondin type 1 motif, 12</fullName>
    </submittedName>
</protein>
<name>A0A3P8WV00_CYNSE</name>
<dbReference type="AlphaFoldDB" id="A0A3P8WV00"/>
<evidence type="ECO:0000256" key="1">
    <source>
        <dbReference type="ARBA" id="ARBA00023157"/>
    </source>
</evidence>
<dbReference type="GeneTree" id="ENSGT00940000155855"/>
<dbReference type="Pfam" id="PF01562">
    <property type="entry name" value="Pep_M12B_propep"/>
    <property type="match status" value="1"/>
</dbReference>
<evidence type="ECO:0000259" key="4">
    <source>
        <dbReference type="Pfam" id="PF01562"/>
    </source>
</evidence>
<reference evidence="5" key="2">
    <citation type="submission" date="2025-08" db="UniProtKB">
        <authorList>
            <consortium name="Ensembl"/>
        </authorList>
    </citation>
    <scope>IDENTIFICATION</scope>
</reference>
<feature type="chain" id="PRO_5018325555" evidence="3">
    <location>
        <begin position="26"/>
        <end position="216"/>
    </location>
</feature>
<dbReference type="Proteomes" id="UP000265120">
    <property type="component" value="Chromosome Z"/>
</dbReference>